<evidence type="ECO:0000256" key="1">
    <source>
        <dbReference type="SAM" id="SignalP"/>
    </source>
</evidence>
<accession>A0A0S2K7D8</accession>
<name>A0A0S2K7D8_9GAMM</name>
<dbReference type="STRING" id="161398.PP2015_3874"/>
<protein>
    <submittedName>
        <fullName evidence="2">Uncharacterized protein</fullName>
    </submittedName>
</protein>
<dbReference type="EMBL" id="CP013188">
    <property type="protein sequence ID" value="ALO44343.1"/>
    <property type="molecule type" value="Genomic_DNA"/>
</dbReference>
<reference evidence="2 3" key="1">
    <citation type="submission" date="2015-11" db="EMBL/GenBank/DDBJ databases">
        <authorList>
            <person name="Zhang Y."/>
            <person name="Guo Z."/>
        </authorList>
    </citation>
    <scope>NUCLEOTIDE SEQUENCE [LARGE SCALE GENOMIC DNA]</scope>
    <source>
        <strain evidence="2 3">KCTC 12086</strain>
    </source>
</reference>
<organism evidence="2 3">
    <name type="scientific">Pseudoalteromonas phenolica</name>
    <dbReference type="NCBI Taxonomy" id="161398"/>
    <lineage>
        <taxon>Bacteria</taxon>
        <taxon>Pseudomonadati</taxon>
        <taxon>Pseudomonadota</taxon>
        <taxon>Gammaproteobacteria</taxon>
        <taxon>Alteromonadales</taxon>
        <taxon>Pseudoalteromonadaceae</taxon>
        <taxon>Pseudoalteromonas</taxon>
    </lineage>
</organism>
<proteinExistence type="predicted"/>
<sequence>MKYLAILFLFPFSIWACSDSSDVNELVAYASILEPTPFPKQVEAIGIFIPSEIDKAHASLMNINYVNGDKLMLQTTISVSKASDWDLQTNPALDGYSISYFYLNLSQVNNIQITVYYHYPKTKDGSIAMCGPVRNHKLSDLMAVKPSKTN</sequence>
<keyword evidence="3" id="KW-1185">Reference proteome</keyword>
<dbReference type="AlphaFoldDB" id="A0A0S2K7D8"/>
<keyword evidence="1" id="KW-0732">Signal</keyword>
<gene>
    <name evidence="2" type="ORF">PP2015_3874</name>
</gene>
<dbReference type="KEGG" id="pphe:PP2015_3874"/>
<feature type="chain" id="PRO_5006601219" evidence="1">
    <location>
        <begin position="17"/>
        <end position="150"/>
    </location>
</feature>
<evidence type="ECO:0000313" key="3">
    <source>
        <dbReference type="Proteomes" id="UP000061457"/>
    </source>
</evidence>
<dbReference type="PATRIC" id="fig|161398.10.peg.3964"/>
<feature type="signal peptide" evidence="1">
    <location>
        <begin position="1"/>
        <end position="16"/>
    </location>
</feature>
<evidence type="ECO:0000313" key="2">
    <source>
        <dbReference type="EMBL" id="ALO44343.1"/>
    </source>
</evidence>
<dbReference type="Proteomes" id="UP000061457">
    <property type="component" value="Chromosome II"/>
</dbReference>
<dbReference type="RefSeq" id="WP_058032209.1">
    <property type="nucleotide sequence ID" value="NZ_CP013188.1"/>
</dbReference>
<dbReference type="OrthoDB" id="119951at2"/>